<protein>
    <submittedName>
        <fullName evidence="2">VOC family protein</fullName>
    </submittedName>
</protein>
<feature type="domain" description="PhnB-like" evidence="1">
    <location>
        <begin position="6"/>
        <end position="135"/>
    </location>
</feature>
<dbReference type="RefSeq" id="WP_340239860.1">
    <property type="nucleotide sequence ID" value="NZ_JBBEWC010000015.1"/>
</dbReference>
<dbReference type="Pfam" id="PF06983">
    <property type="entry name" value="3-dmu-9_3-mt"/>
    <property type="match status" value="1"/>
</dbReference>
<evidence type="ECO:0000313" key="2">
    <source>
        <dbReference type="EMBL" id="MFD2521995.1"/>
    </source>
</evidence>
<dbReference type="SUPFAM" id="SSF54593">
    <property type="entry name" value="Glyoxalase/Bleomycin resistance protein/Dihydroxybiphenyl dioxygenase"/>
    <property type="match status" value="1"/>
</dbReference>
<dbReference type="PANTHER" id="PTHR33990:SF1">
    <property type="entry name" value="PROTEIN YJDN"/>
    <property type="match status" value="1"/>
</dbReference>
<evidence type="ECO:0000313" key="3">
    <source>
        <dbReference type="Proteomes" id="UP001597510"/>
    </source>
</evidence>
<dbReference type="EMBL" id="JBHULC010000012">
    <property type="protein sequence ID" value="MFD2521995.1"/>
    <property type="molecule type" value="Genomic_DNA"/>
</dbReference>
<proteinExistence type="predicted"/>
<keyword evidence="3" id="KW-1185">Reference proteome</keyword>
<evidence type="ECO:0000259" key="1">
    <source>
        <dbReference type="Pfam" id="PF06983"/>
    </source>
</evidence>
<dbReference type="InterPro" id="IPR028973">
    <property type="entry name" value="PhnB-like"/>
</dbReference>
<dbReference type="CDD" id="cd06588">
    <property type="entry name" value="PhnB_like"/>
    <property type="match status" value="1"/>
</dbReference>
<reference evidence="3" key="1">
    <citation type="journal article" date="2019" name="Int. J. Syst. Evol. Microbiol.">
        <title>The Global Catalogue of Microorganisms (GCM) 10K type strain sequencing project: providing services to taxonomists for standard genome sequencing and annotation.</title>
        <authorList>
            <consortium name="The Broad Institute Genomics Platform"/>
            <consortium name="The Broad Institute Genome Sequencing Center for Infectious Disease"/>
            <person name="Wu L."/>
            <person name="Ma J."/>
        </authorList>
    </citation>
    <scope>NUCLEOTIDE SEQUENCE [LARGE SCALE GENOMIC DNA]</scope>
    <source>
        <strain evidence="3">KCTC 52344</strain>
    </source>
</reference>
<gene>
    <name evidence="2" type="ORF">ACFSR2_13940</name>
</gene>
<dbReference type="Proteomes" id="UP001597510">
    <property type="component" value="Unassembled WGS sequence"/>
</dbReference>
<organism evidence="2 3">
    <name type="scientific">Emticicia soli</name>
    <dbReference type="NCBI Taxonomy" id="2027878"/>
    <lineage>
        <taxon>Bacteria</taxon>
        <taxon>Pseudomonadati</taxon>
        <taxon>Bacteroidota</taxon>
        <taxon>Cytophagia</taxon>
        <taxon>Cytophagales</taxon>
        <taxon>Leadbetterellaceae</taxon>
        <taxon>Emticicia</taxon>
    </lineage>
</organism>
<dbReference type="InterPro" id="IPR029068">
    <property type="entry name" value="Glyas_Bleomycin-R_OHBP_Dase"/>
</dbReference>
<accession>A0ABW5JAU3</accession>
<name>A0ABW5JAU3_9BACT</name>
<dbReference type="PANTHER" id="PTHR33990">
    <property type="entry name" value="PROTEIN YJDN-RELATED"/>
    <property type="match status" value="1"/>
</dbReference>
<sequence length="139" mass="15224">MPILNTYLNFPGTTEEAFNFYKSVFGGEFSFIQRFKDTPEGADMPEAEKEKIMHVGLPIGNGGSLMATDVVPSQGFSLTPGNNYNLCISAESEEEAEKLFNGLSAGGTIAVPLAKASWGSYFGMFNDKFGISWMINYDY</sequence>
<dbReference type="Gene3D" id="3.10.180.10">
    <property type="entry name" value="2,3-Dihydroxybiphenyl 1,2-Dioxygenase, domain 1"/>
    <property type="match status" value="1"/>
</dbReference>
<comment type="caution">
    <text evidence="2">The sequence shown here is derived from an EMBL/GenBank/DDBJ whole genome shotgun (WGS) entry which is preliminary data.</text>
</comment>